<protein>
    <recommendedName>
        <fullName evidence="4">Substrate of the Dot/Icm secretion system</fullName>
    </recommendedName>
</protein>
<evidence type="ECO:0000313" key="3">
    <source>
        <dbReference type="Proteomes" id="UP001615550"/>
    </source>
</evidence>
<feature type="coiled-coil region" evidence="1">
    <location>
        <begin position="233"/>
        <end position="260"/>
    </location>
</feature>
<dbReference type="Proteomes" id="UP001615550">
    <property type="component" value="Unassembled WGS sequence"/>
</dbReference>
<organism evidence="2 3">
    <name type="scientific">Legionella lytica</name>
    <dbReference type="NCBI Taxonomy" id="96232"/>
    <lineage>
        <taxon>Bacteria</taxon>
        <taxon>Pseudomonadati</taxon>
        <taxon>Pseudomonadota</taxon>
        <taxon>Gammaproteobacteria</taxon>
        <taxon>Legionellales</taxon>
        <taxon>Legionellaceae</taxon>
        <taxon>Legionella</taxon>
    </lineage>
</organism>
<comment type="caution">
    <text evidence="2">The sequence shown here is derived from an EMBL/GenBank/DDBJ whole genome shotgun (WGS) entry which is preliminary data.</text>
</comment>
<evidence type="ECO:0000313" key="2">
    <source>
        <dbReference type="EMBL" id="MFJ1267391.1"/>
    </source>
</evidence>
<evidence type="ECO:0000256" key="1">
    <source>
        <dbReference type="SAM" id="Coils"/>
    </source>
</evidence>
<keyword evidence="1" id="KW-0175">Coiled coil</keyword>
<dbReference type="RefSeq" id="WP_400186026.1">
    <property type="nucleotide sequence ID" value="NZ_JBGORX010000001.1"/>
</dbReference>
<name>A0ABW8D602_9GAMM</name>
<proteinExistence type="predicted"/>
<sequence>MTLKTVGYEFLRSNIQNLNREYSNYLARYTIELTEAEKKEASDIPENPLFILLARINKYVIHCETKRITDRDVFHQLSDEIRRSPKKEPIDIKSDTLYLLGSLIHRLLRIETEYNDYNKSRLNPYAWFSSKALWNPTDCRLYTAIKSVLGLSEVNRLDDYTIIKALEVFKENMDMEIDVEVVVDNEKKVVKQQRYQTYEHFNTVDPNFKANLEKMISERRATGKSMVRQFEAIDFLQSLMKKLDQENQAIEKELNEWCKDLAKTHKNFGTLNRELIEHHLNQYYQTKTEKVADKEHIQYLLDGVMNNESFIANSDHSKFLNELVTSNTDPSRSICCGAYILLLKQGNLDKKLITQMTDTFGFSEKLTINVQVACLKAFKAYADSVAESSILAPKSDEDVVLDYKFFGTSKAMISQATQLIVMLGEETIHSLVM</sequence>
<gene>
    <name evidence="2" type="ORF">ACD661_02335</name>
</gene>
<dbReference type="EMBL" id="JBGORX010000001">
    <property type="protein sequence ID" value="MFJ1267391.1"/>
    <property type="molecule type" value="Genomic_DNA"/>
</dbReference>
<reference evidence="2 3" key="1">
    <citation type="submission" date="2024-08" db="EMBL/GenBank/DDBJ databases">
        <title>Draft Genome Sequence of Legionella lytica strain DSB2004, Isolated From a Fire Sprinkler System.</title>
        <authorList>
            <person name="Everhart A.D."/>
            <person name="Kidane D.T."/>
            <person name="Farone A.L."/>
            <person name="Farone M.B."/>
        </authorList>
    </citation>
    <scope>NUCLEOTIDE SEQUENCE [LARGE SCALE GENOMIC DNA]</scope>
    <source>
        <strain evidence="2 3">DSB2004</strain>
    </source>
</reference>
<feature type="coiled-coil region" evidence="1">
    <location>
        <begin position="8"/>
        <end position="39"/>
    </location>
</feature>
<keyword evidence="3" id="KW-1185">Reference proteome</keyword>
<evidence type="ECO:0008006" key="4">
    <source>
        <dbReference type="Google" id="ProtNLM"/>
    </source>
</evidence>
<accession>A0ABW8D602</accession>